<name>D1BVA8_XYLCX</name>
<accession>D1BVA8</accession>
<evidence type="ECO:0000313" key="3">
    <source>
        <dbReference type="Proteomes" id="UP000002255"/>
    </source>
</evidence>
<dbReference type="KEGG" id="xce:Xcel_0340"/>
<organism evidence="2 3">
    <name type="scientific">Xylanimonas cellulosilytica (strain DSM 15894 / JCM 12276 / CECT 5975 / KCTC 9989 / LMG 20990 / NBRC 107835 / XIL07)</name>
    <dbReference type="NCBI Taxonomy" id="446471"/>
    <lineage>
        <taxon>Bacteria</taxon>
        <taxon>Bacillati</taxon>
        <taxon>Actinomycetota</taxon>
        <taxon>Actinomycetes</taxon>
        <taxon>Micrococcales</taxon>
        <taxon>Promicromonosporaceae</taxon>
        <taxon>Xylanimonas</taxon>
    </lineage>
</organism>
<reference evidence="2 3" key="2">
    <citation type="journal article" date="2010" name="Stand. Genomic Sci.">
        <title>Complete genome sequence of Xylanimonas cellulosilytica type strain (XIL07).</title>
        <authorList>
            <person name="Foster B."/>
            <person name="Pukall R."/>
            <person name="Abt B."/>
            <person name="Nolan M."/>
            <person name="Glavina Del Rio T."/>
            <person name="Chen F."/>
            <person name="Lucas S."/>
            <person name="Tice H."/>
            <person name="Pitluck S."/>
            <person name="Cheng J.-F."/>
            <person name="Chertkov O."/>
            <person name="Brettin T."/>
            <person name="Han C."/>
            <person name="Detter J.C."/>
            <person name="Bruce D."/>
            <person name="Goodwin L."/>
            <person name="Ivanova N."/>
            <person name="Mavromatis K."/>
            <person name="Pati A."/>
            <person name="Mikhailova N."/>
            <person name="Chen A."/>
            <person name="Palaniappan K."/>
            <person name="Land M."/>
            <person name="Hauser L."/>
            <person name="Chang Y.-J."/>
            <person name="Jeffries C.D."/>
            <person name="Chain P."/>
            <person name="Rohde M."/>
            <person name="Goeker M."/>
            <person name="Bristow J."/>
            <person name="Eisen J.A."/>
            <person name="Markowitz V."/>
            <person name="Hugenholtz P."/>
            <person name="Kyrpides N.C."/>
            <person name="Klenk H.-P."/>
            <person name="Lapidus A."/>
        </authorList>
    </citation>
    <scope>NUCLEOTIDE SEQUENCE [LARGE SCALE GENOMIC DNA]</scope>
    <source>
        <strain evidence="3">DSM 15894 / CECT 5975 / LMG 20990 / XIL07</strain>
    </source>
</reference>
<feature type="compositionally biased region" description="Acidic residues" evidence="1">
    <location>
        <begin position="113"/>
        <end position="129"/>
    </location>
</feature>
<feature type="compositionally biased region" description="Low complexity" evidence="1">
    <location>
        <begin position="77"/>
        <end position="112"/>
    </location>
</feature>
<sequence>MLPPSESLAVPAAPAADEVSRPAPAASSGPISFRDLLGPVRTDAPAAAPDDAEPAAASPFTRTPFTRTPAAAPPADEPVASAPDDAEPAAGAPPFAPTRLTRTPFRRTPAAAPDDDAEPDGVEPDDAEPDAIPAVETAPASARRRLTVPRLLDHRLALAAAAALALGAGAGTGAATDLLREDVAEVAATTPEQCLTIQAAWTASASSQVGMTADDPVTLRDGFLGARDALVGVPTPSGAAADWTLVAAYLDAVADAVEPVDPADGEAIMAAVGTAIGELDTSAATAASARVTAYLQGGCVG</sequence>
<gene>
    <name evidence="2" type="ordered locus">Xcel_0340</name>
</gene>
<reference evidence="3" key="1">
    <citation type="submission" date="2009-11" db="EMBL/GenBank/DDBJ databases">
        <title>The complete chromosome of Xylanimonas cellulosilytica DSM 15894.</title>
        <authorList>
            <consortium name="US DOE Joint Genome Institute (JGI-PGF)"/>
            <person name="Lucas S."/>
            <person name="Copeland A."/>
            <person name="Lapidus A."/>
            <person name="Glavina del Rio T."/>
            <person name="Dalin E."/>
            <person name="Tice H."/>
            <person name="Bruce D."/>
            <person name="Goodwin L."/>
            <person name="Pitluck S."/>
            <person name="Kyrpides N."/>
            <person name="Mavromatis K."/>
            <person name="Ivanova N."/>
            <person name="Mikhailova N."/>
            <person name="Foster B."/>
            <person name="Clum A."/>
            <person name="Brettin T."/>
            <person name="Detter J.C."/>
            <person name="Han C."/>
            <person name="Larimer F."/>
            <person name="Land M."/>
            <person name="Hauser L."/>
            <person name="Markowitz V."/>
            <person name="Cheng J.F."/>
            <person name="Hugenholtz P."/>
            <person name="Woyke T."/>
            <person name="Wu D."/>
            <person name="Gehrich-Schroeter G."/>
            <person name="Schneider S."/>
            <person name="Pukall S.R."/>
            <person name="Klenk H.P."/>
            <person name="Eisen J.A."/>
        </authorList>
    </citation>
    <scope>NUCLEOTIDE SEQUENCE [LARGE SCALE GENOMIC DNA]</scope>
    <source>
        <strain evidence="3">DSM 15894 / CECT 5975 / LMG 20990 / XIL07</strain>
    </source>
</reference>
<evidence type="ECO:0000256" key="1">
    <source>
        <dbReference type="SAM" id="MobiDB-lite"/>
    </source>
</evidence>
<feature type="compositionally biased region" description="Low complexity" evidence="1">
    <location>
        <begin position="43"/>
        <end position="70"/>
    </location>
</feature>
<dbReference type="Proteomes" id="UP000002255">
    <property type="component" value="Chromosome"/>
</dbReference>
<dbReference type="eggNOG" id="ENOG5031ZB0">
    <property type="taxonomic scope" value="Bacteria"/>
</dbReference>
<evidence type="ECO:0000313" key="2">
    <source>
        <dbReference type="EMBL" id="ACZ29379.1"/>
    </source>
</evidence>
<dbReference type="STRING" id="446471.Xcel_0340"/>
<protein>
    <submittedName>
        <fullName evidence="2">Uncharacterized protein</fullName>
    </submittedName>
</protein>
<keyword evidence="3" id="KW-1185">Reference proteome</keyword>
<feature type="region of interest" description="Disordered" evidence="1">
    <location>
        <begin position="1"/>
        <end position="140"/>
    </location>
</feature>
<proteinExistence type="predicted"/>
<dbReference type="HOGENOM" id="CLU_924225_0_0_11"/>
<dbReference type="EMBL" id="CP001821">
    <property type="protein sequence ID" value="ACZ29379.1"/>
    <property type="molecule type" value="Genomic_DNA"/>
</dbReference>
<dbReference type="AlphaFoldDB" id="D1BVA8"/>